<evidence type="ECO:0000313" key="10">
    <source>
        <dbReference type="Proteomes" id="UP001164746"/>
    </source>
</evidence>
<keyword evidence="3" id="KW-0677">Repeat</keyword>
<evidence type="ECO:0000256" key="2">
    <source>
        <dbReference type="ARBA" id="ARBA00022723"/>
    </source>
</evidence>
<keyword evidence="4 7" id="KW-0863">Zinc-finger</keyword>
<dbReference type="Proteomes" id="UP001164746">
    <property type="component" value="Chromosome 10"/>
</dbReference>
<protein>
    <submittedName>
        <fullName evidence="9">AZF1-like protein</fullName>
    </submittedName>
</protein>
<dbReference type="SMART" id="SM00355">
    <property type="entry name" value="ZnF_C2H2"/>
    <property type="match status" value="2"/>
</dbReference>
<evidence type="ECO:0000259" key="8">
    <source>
        <dbReference type="PROSITE" id="PS50157"/>
    </source>
</evidence>
<dbReference type="PROSITE" id="PS00028">
    <property type="entry name" value="ZINC_FINGER_C2H2_1"/>
    <property type="match status" value="2"/>
</dbReference>
<evidence type="ECO:0000256" key="1">
    <source>
        <dbReference type="ARBA" id="ARBA00004123"/>
    </source>
</evidence>
<evidence type="ECO:0000256" key="7">
    <source>
        <dbReference type="PROSITE-ProRule" id="PRU00042"/>
    </source>
</evidence>
<dbReference type="InterPro" id="IPR036236">
    <property type="entry name" value="Znf_C2H2_sf"/>
</dbReference>
<evidence type="ECO:0000313" key="9">
    <source>
        <dbReference type="EMBL" id="WAR16514.1"/>
    </source>
</evidence>
<evidence type="ECO:0000256" key="3">
    <source>
        <dbReference type="ARBA" id="ARBA00022737"/>
    </source>
</evidence>
<dbReference type="Pfam" id="PF13894">
    <property type="entry name" value="zf-C2H2_4"/>
    <property type="match status" value="2"/>
</dbReference>
<keyword evidence="6" id="KW-0539">Nucleus</keyword>
<dbReference type="PROSITE" id="PS50157">
    <property type="entry name" value="ZINC_FINGER_C2H2_2"/>
    <property type="match status" value="2"/>
</dbReference>
<dbReference type="EMBL" id="CP111021">
    <property type="protein sequence ID" value="WAR16514.1"/>
    <property type="molecule type" value="Genomic_DNA"/>
</dbReference>
<evidence type="ECO:0000256" key="5">
    <source>
        <dbReference type="ARBA" id="ARBA00022833"/>
    </source>
</evidence>
<evidence type="ECO:0000256" key="4">
    <source>
        <dbReference type="ARBA" id="ARBA00022771"/>
    </source>
</evidence>
<keyword evidence="2" id="KW-0479">Metal-binding</keyword>
<feature type="domain" description="C2H2-type" evidence="8">
    <location>
        <begin position="35"/>
        <end position="62"/>
    </location>
</feature>
<keyword evidence="10" id="KW-1185">Reference proteome</keyword>
<keyword evidence="5" id="KW-0862">Zinc</keyword>
<comment type="subcellular location">
    <subcellularLocation>
        <location evidence="1">Nucleus</location>
    </subcellularLocation>
</comment>
<dbReference type="InterPro" id="IPR013087">
    <property type="entry name" value="Znf_C2H2_type"/>
</dbReference>
<sequence>MALDQASGYHFKKIIPVEIYARLSLIIVRYPNGRWACSQCERTFATKQNLRTHERLHSGDRPFACPYCDRRFNSRWNLKCHVITHAKQIPSSETLQFTE</sequence>
<name>A0ABY7F564_MYAAR</name>
<gene>
    <name evidence="9" type="ORF">MAR_031108</name>
</gene>
<organism evidence="9 10">
    <name type="scientific">Mya arenaria</name>
    <name type="common">Soft-shell clam</name>
    <dbReference type="NCBI Taxonomy" id="6604"/>
    <lineage>
        <taxon>Eukaryota</taxon>
        <taxon>Metazoa</taxon>
        <taxon>Spiralia</taxon>
        <taxon>Lophotrochozoa</taxon>
        <taxon>Mollusca</taxon>
        <taxon>Bivalvia</taxon>
        <taxon>Autobranchia</taxon>
        <taxon>Heteroconchia</taxon>
        <taxon>Euheterodonta</taxon>
        <taxon>Imparidentia</taxon>
        <taxon>Neoheterodontei</taxon>
        <taxon>Myida</taxon>
        <taxon>Myoidea</taxon>
        <taxon>Myidae</taxon>
        <taxon>Mya</taxon>
    </lineage>
</organism>
<accession>A0ABY7F564</accession>
<dbReference type="SUPFAM" id="SSF57667">
    <property type="entry name" value="beta-beta-alpha zinc fingers"/>
    <property type="match status" value="1"/>
</dbReference>
<dbReference type="Gene3D" id="3.30.160.60">
    <property type="entry name" value="Classic Zinc Finger"/>
    <property type="match status" value="2"/>
</dbReference>
<reference evidence="9" key="1">
    <citation type="submission" date="2022-11" db="EMBL/GenBank/DDBJ databases">
        <title>Centuries of genome instability and evolution in soft-shell clam transmissible cancer (bioRxiv).</title>
        <authorList>
            <person name="Hart S.F.M."/>
            <person name="Yonemitsu M.A."/>
            <person name="Giersch R.M."/>
            <person name="Beal B.F."/>
            <person name="Arriagada G."/>
            <person name="Davis B.W."/>
            <person name="Ostrander E.A."/>
            <person name="Goff S.P."/>
            <person name="Metzger M.J."/>
        </authorList>
    </citation>
    <scope>NUCLEOTIDE SEQUENCE</scope>
    <source>
        <strain evidence="9">MELC-2E11</strain>
        <tissue evidence="9">Siphon/mantle</tissue>
    </source>
</reference>
<feature type="domain" description="C2H2-type" evidence="8">
    <location>
        <begin position="63"/>
        <end position="90"/>
    </location>
</feature>
<proteinExistence type="predicted"/>
<dbReference type="InterPro" id="IPR050331">
    <property type="entry name" value="Zinc_finger"/>
</dbReference>
<dbReference type="PANTHER" id="PTHR16515:SF49">
    <property type="entry name" value="GASTRULA ZINC FINGER PROTEIN XLCGF49.1-LIKE-RELATED"/>
    <property type="match status" value="1"/>
</dbReference>
<evidence type="ECO:0000256" key="6">
    <source>
        <dbReference type="ARBA" id="ARBA00023242"/>
    </source>
</evidence>
<dbReference type="PANTHER" id="PTHR16515">
    <property type="entry name" value="PR DOMAIN ZINC FINGER PROTEIN"/>
    <property type="match status" value="1"/>
</dbReference>